<evidence type="ECO:0000256" key="6">
    <source>
        <dbReference type="ARBA" id="ARBA00022801"/>
    </source>
</evidence>
<dbReference type="EMBL" id="KB632402">
    <property type="protein sequence ID" value="ERL94982.1"/>
    <property type="molecule type" value="Genomic_DNA"/>
</dbReference>
<organism evidence="10">
    <name type="scientific">Dendroctonus ponderosae</name>
    <name type="common">Mountain pine beetle</name>
    <dbReference type="NCBI Taxonomy" id="77166"/>
    <lineage>
        <taxon>Eukaryota</taxon>
        <taxon>Metazoa</taxon>
        <taxon>Ecdysozoa</taxon>
        <taxon>Arthropoda</taxon>
        <taxon>Hexapoda</taxon>
        <taxon>Insecta</taxon>
        <taxon>Pterygota</taxon>
        <taxon>Neoptera</taxon>
        <taxon>Endopterygota</taxon>
        <taxon>Coleoptera</taxon>
        <taxon>Polyphaga</taxon>
        <taxon>Cucujiformia</taxon>
        <taxon>Curculionidae</taxon>
        <taxon>Scolytinae</taxon>
        <taxon>Dendroctonus</taxon>
    </lineage>
</organism>
<dbReference type="GO" id="GO:0004518">
    <property type="term" value="F:nuclease activity"/>
    <property type="evidence" value="ECO:0007669"/>
    <property type="project" value="UniProtKB-KW"/>
</dbReference>
<name>N6UGR5_DENPD</name>
<dbReference type="Proteomes" id="UP000030742">
    <property type="component" value="Unassembled WGS sequence"/>
</dbReference>
<comment type="cofactor">
    <cofactor evidence="1">
        <name>a divalent metal cation</name>
        <dbReference type="ChEBI" id="CHEBI:60240"/>
    </cofactor>
</comment>
<dbReference type="GO" id="GO:0016787">
    <property type="term" value="F:hydrolase activity"/>
    <property type="evidence" value="ECO:0007669"/>
    <property type="project" value="UniProtKB-KW"/>
</dbReference>
<dbReference type="STRING" id="77166.N6UGR5"/>
<evidence type="ECO:0000313" key="10">
    <source>
        <dbReference type="EMBL" id="ENN77842.1"/>
    </source>
</evidence>
<dbReference type="InterPro" id="IPR027806">
    <property type="entry name" value="HARBI1_dom"/>
</dbReference>
<evidence type="ECO:0000313" key="11">
    <source>
        <dbReference type="EMBL" id="ERL94982.1"/>
    </source>
</evidence>
<dbReference type="GO" id="GO:0046872">
    <property type="term" value="F:metal ion binding"/>
    <property type="evidence" value="ECO:0007669"/>
    <property type="project" value="UniProtKB-KW"/>
</dbReference>
<keyword evidence="5" id="KW-0479">Metal-binding</keyword>
<evidence type="ECO:0000256" key="1">
    <source>
        <dbReference type="ARBA" id="ARBA00001968"/>
    </source>
</evidence>
<evidence type="ECO:0000313" key="12">
    <source>
        <dbReference type="Proteomes" id="UP000030742"/>
    </source>
</evidence>
<dbReference type="PANTHER" id="PTHR22930">
    <property type="match status" value="1"/>
</dbReference>
<evidence type="ECO:0000256" key="8">
    <source>
        <dbReference type="SAM" id="SignalP"/>
    </source>
</evidence>
<dbReference type="GO" id="GO:0005634">
    <property type="term" value="C:nucleus"/>
    <property type="evidence" value="ECO:0007669"/>
    <property type="project" value="UniProtKB-SubCell"/>
</dbReference>
<feature type="domain" description="DDE Tnp4" evidence="9">
    <location>
        <begin position="96"/>
        <end position="195"/>
    </location>
</feature>
<evidence type="ECO:0000259" key="9">
    <source>
        <dbReference type="Pfam" id="PF13359"/>
    </source>
</evidence>
<evidence type="ECO:0000256" key="2">
    <source>
        <dbReference type="ARBA" id="ARBA00004123"/>
    </source>
</evidence>
<keyword evidence="6" id="KW-0378">Hydrolase</keyword>
<keyword evidence="4" id="KW-0540">Nuclease</keyword>
<feature type="signal peptide" evidence="8">
    <location>
        <begin position="1"/>
        <end position="20"/>
    </location>
</feature>
<feature type="chain" id="PRO_5009708079" description="DDE Tnp4 domain-containing protein" evidence="8">
    <location>
        <begin position="21"/>
        <end position="246"/>
    </location>
</feature>
<dbReference type="OrthoDB" id="8177447at2759"/>
<evidence type="ECO:0000256" key="5">
    <source>
        <dbReference type="ARBA" id="ARBA00022723"/>
    </source>
</evidence>
<dbReference type="InterPro" id="IPR045249">
    <property type="entry name" value="HARBI1-like"/>
</dbReference>
<proteinExistence type="inferred from homology"/>
<dbReference type="AlphaFoldDB" id="N6UGR5"/>
<comment type="similarity">
    <text evidence="3">Belongs to the HARBI1 family.</text>
</comment>
<evidence type="ECO:0000256" key="3">
    <source>
        <dbReference type="ARBA" id="ARBA00006958"/>
    </source>
</evidence>
<dbReference type="HOGENOM" id="CLU_1129852_0_0_1"/>
<dbReference type="PANTHER" id="PTHR22930:SF250">
    <property type="entry name" value="NUCLEASE HARBI1-LIKE PROTEIN"/>
    <property type="match status" value="1"/>
</dbReference>
<accession>N6UGR5</accession>
<comment type="subcellular location">
    <subcellularLocation>
        <location evidence="2">Nucleus</location>
    </subcellularLocation>
</comment>
<reference evidence="10 12" key="1">
    <citation type="journal article" date="2013" name="Genome Biol.">
        <title>Draft genome of the mountain pine beetle, Dendroctonus ponderosae Hopkins, a major forest pest.</title>
        <authorList>
            <person name="Keeling C.I."/>
            <person name="Yuen M.M."/>
            <person name="Liao N.Y."/>
            <person name="Docking T.R."/>
            <person name="Chan S.K."/>
            <person name="Taylor G.A."/>
            <person name="Palmquist D.L."/>
            <person name="Jackman S.D."/>
            <person name="Nguyen A."/>
            <person name="Li M."/>
            <person name="Henderson H."/>
            <person name="Janes J.K."/>
            <person name="Zhao Y."/>
            <person name="Pandoh P."/>
            <person name="Moore R."/>
            <person name="Sperling F.A."/>
            <person name="Huber D.P."/>
            <person name="Birol I."/>
            <person name="Jones S.J."/>
            <person name="Bohlmann J."/>
        </authorList>
    </citation>
    <scope>NUCLEOTIDE SEQUENCE</scope>
</reference>
<dbReference type="EMBL" id="KB740930">
    <property type="protein sequence ID" value="ENN77842.1"/>
    <property type="molecule type" value="Genomic_DNA"/>
</dbReference>
<dbReference type="Pfam" id="PF13359">
    <property type="entry name" value="DDE_Tnp_4"/>
    <property type="match status" value="1"/>
</dbReference>
<dbReference type="OMA" id="PGEREYN"/>
<gene>
    <name evidence="11" type="ORF">D910_12254</name>
    <name evidence="10" type="ORF">YQE_05669</name>
</gene>
<keyword evidence="8" id="KW-0732">Signal</keyword>
<feature type="non-terminal residue" evidence="10">
    <location>
        <position position="1"/>
    </location>
</feature>
<protein>
    <recommendedName>
        <fullName evidence="9">DDE Tnp4 domain-containing protein</fullName>
    </recommendedName>
</protein>
<sequence>NNSVAPINQLLVFLRFCATGAHLVCIGDFSGIHLSTASRIVVRVGSTLARLYSKFVKMPLVDNINECQLKFYKKPRFPRVVGVIDCTHIKIESPAWLVNVVASWHGSIHDAIIFNNSKVKNEFENNLFRNSILLGDEGYNIRPYLLTPLQQPANRAEQLCNESRIRTRNITERLFGICKRRFPVLAYGCRLKLDTFFIIYVENNMRKSHLIPKMLNDLYVLCLIKYPTFHSLPATYCRKGIKIGGT</sequence>
<evidence type="ECO:0000256" key="4">
    <source>
        <dbReference type="ARBA" id="ARBA00022722"/>
    </source>
</evidence>
<evidence type="ECO:0000256" key="7">
    <source>
        <dbReference type="ARBA" id="ARBA00023242"/>
    </source>
</evidence>
<keyword evidence="7" id="KW-0539">Nucleus</keyword>